<dbReference type="CDD" id="cd06170">
    <property type="entry name" value="LuxR_C_like"/>
    <property type="match status" value="1"/>
</dbReference>
<dbReference type="SUPFAM" id="SSF52172">
    <property type="entry name" value="CheY-like"/>
    <property type="match status" value="1"/>
</dbReference>
<evidence type="ECO:0000256" key="3">
    <source>
        <dbReference type="PROSITE-ProRule" id="PRU00169"/>
    </source>
</evidence>
<proteinExistence type="predicted"/>
<dbReference type="PROSITE" id="PS00622">
    <property type="entry name" value="HTH_LUXR_1"/>
    <property type="match status" value="1"/>
</dbReference>
<evidence type="ECO:0000313" key="6">
    <source>
        <dbReference type="EMBL" id="SUX43960.1"/>
    </source>
</evidence>
<evidence type="ECO:0000259" key="4">
    <source>
        <dbReference type="PROSITE" id="PS50043"/>
    </source>
</evidence>
<accession>A0A381FBL4</accession>
<dbReference type="SUPFAM" id="SSF46894">
    <property type="entry name" value="C-terminal effector domain of the bipartite response regulators"/>
    <property type="match status" value="1"/>
</dbReference>
<keyword evidence="1 3" id="KW-0597">Phosphoprotein</keyword>
<dbReference type="Gene3D" id="3.40.50.2300">
    <property type="match status" value="1"/>
</dbReference>
<name>A0A381FBL4_9FLAO</name>
<dbReference type="PANTHER" id="PTHR43214">
    <property type="entry name" value="TWO-COMPONENT RESPONSE REGULATOR"/>
    <property type="match status" value="1"/>
</dbReference>
<dbReference type="PROSITE" id="PS50110">
    <property type="entry name" value="RESPONSE_REGULATORY"/>
    <property type="match status" value="1"/>
</dbReference>
<dbReference type="GO" id="GO:0006355">
    <property type="term" value="P:regulation of DNA-templated transcription"/>
    <property type="evidence" value="ECO:0007669"/>
    <property type="project" value="InterPro"/>
</dbReference>
<keyword evidence="2" id="KW-0238">DNA-binding</keyword>
<feature type="modified residue" description="4-aspartylphosphate" evidence="3">
    <location>
        <position position="55"/>
    </location>
</feature>
<dbReference type="InterPro" id="IPR000792">
    <property type="entry name" value="Tscrpt_reg_LuxR_C"/>
</dbReference>
<dbReference type="Pfam" id="PF00196">
    <property type="entry name" value="GerE"/>
    <property type="match status" value="1"/>
</dbReference>
<evidence type="ECO:0000313" key="7">
    <source>
        <dbReference type="Proteomes" id="UP000254282"/>
    </source>
</evidence>
<organism evidence="6 7">
    <name type="scientific">Chryseobacterium indoltheticum</name>
    <dbReference type="NCBI Taxonomy" id="254"/>
    <lineage>
        <taxon>Bacteria</taxon>
        <taxon>Pseudomonadati</taxon>
        <taxon>Bacteroidota</taxon>
        <taxon>Flavobacteriia</taxon>
        <taxon>Flavobacteriales</taxon>
        <taxon>Weeksellaceae</taxon>
        <taxon>Chryseobacterium group</taxon>
        <taxon>Chryseobacterium</taxon>
    </lineage>
</organism>
<dbReference type="PROSITE" id="PS50043">
    <property type="entry name" value="HTH_LUXR_2"/>
    <property type="match status" value="1"/>
</dbReference>
<dbReference type="InterPro" id="IPR011006">
    <property type="entry name" value="CheY-like_superfamily"/>
</dbReference>
<dbReference type="SMART" id="SM00421">
    <property type="entry name" value="HTH_LUXR"/>
    <property type="match status" value="1"/>
</dbReference>
<dbReference type="PANTHER" id="PTHR43214:SF43">
    <property type="entry name" value="TWO-COMPONENT RESPONSE REGULATOR"/>
    <property type="match status" value="1"/>
</dbReference>
<dbReference type="Proteomes" id="UP000254282">
    <property type="component" value="Unassembled WGS sequence"/>
</dbReference>
<sequence length="222" mass="25695">MMLRIAIADDHTLFRRSLALLIGTFEQMKVVIEAGNGIELIKKLDLTEVEILLLDLQMPELNGFEACKKIKELYPDIKILILTQMNETETIKKAIALGVNGYFTKNTPPKELKDAIWKLQDDGFYFENSLTSVIKEILDNQSFKFDTYKEVKFTTRELEIIKFTVKGLKAREIAQKLFISTKTVNSHKQNIQQKYGFETMMSAILYCIYHKIIDLNCLEENI</sequence>
<dbReference type="InterPro" id="IPR016032">
    <property type="entry name" value="Sig_transdc_resp-reg_C-effctor"/>
</dbReference>
<dbReference type="InterPro" id="IPR058245">
    <property type="entry name" value="NreC/VraR/RcsB-like_REC"/>
</dbReference>
<dbReference type="Pfam" id="PF00072">
    <property type="entry name" value="Response_reg"/>
    <property type="match status" value="1"/>
</dbReference>
<protein>
    <submittedName>
        <fullName evidence="6">Nitrogen regulation protein C</fullName>
    </submittedName>
</protein>
<evidence type="ECO:0000256" key="2">
    <source>
        <dbReference type="ARBA" id="ARBA00023125"/>
    </source>
</evidence>
<evidence type="ECO:0000259" key="5">
    <source>
        <dbReference type="PROSITE" id="PS50110"/>
    </source>
</evidence>
<dbReference type="InterPro" id="IPR001789">
    <property type="entry name" value="Sig_transdc_resp-reg_receiver"/>
</dbReference>
<reference evidence="6 7" key="1">
    <citation type="submission" date="2018-06" db="EMBL/GenBank/DDBJ databases">
        <authorList>
            <consortium name="Pathogen Informatics"/>
            <person name="Doyle S."/>
        </authorList>
    </citation>
    <scope>NUCLEOTIDE SEQUENCE [LARGE SCALE GENOMIC DNA]</scope>
    <source>
        <strain evidence="6 7">NCTC13532</strain>
    </source>
</reference>
<dbReference type="AlphaFoldDB" id="A0A381FBL4"/>
<feature type="domain" description="HTH luxR-type" evidence="4">
    <location>
        <begin position="146"/>
        <end position="211"/>
    </location>
</feature>
<dbReference type="SMART" id="SM00448">
    <property type="entry name" value="REC"/>
    <property type="match status" value="1"/>
</dbReference>
<dbReference type="EMBL" id="UFVR01000004">
    <property type="protein sequence ID" value="SUX43960.1"/>
    <property type="molecule type" value="Genomic_DNA"/>
</dbReference>
<dbReference type="InterPro" id="IPR039420">
    <property type="entry name" value="WalR-like"/>
</dbReference>
<dbReference type="GO" id="GO:0000160">
    <property type="term" value="P:phosphorelay signal transduction system"/>
    <property type="evidence" value="ECO:0007669"/>
    <property type="project" value="InterPro"/>
</dbReference>
<dbReference type="GO" id="GO:0003677">
    <property type="term" value="F:DNA binding"/>
    <property type="evidence" value="ECO:0007669"/>
    <property type="project" value="UniProtKB-KW"/>
</dbReference>
<gene>
    <name evidence="6" type="primary">nreC_1</name>
    <name evidence="6" type="ORF">NCTC13532_00565</name>
</gene>
<feature type="domain" description="Response regulatory" evidence="5">
    <location>
        <begin position="4"/>
        <end position="120"/>
    </location>
</feature>
<dbReference type="PRINTS" id="PR00038">
    <property type="entry name" value="HTHLUXR"/>
</dbReference>
<dbReference type="CDD" id="cd17535">
    <property type="entry name" value="REC_NarL-like"/>
    <property type="match status" value="1"/>
</dbReference>
<evidence type="ECO:0000256" key="1">
    <source>
        <dbReference type="ARBA" id="ARBA00022553"/>
    </source>
</evidence>